<feature type="compositionally biased region" description="Basic and acidic residues" evidence="1">
    <location>
        <begin position="8"/>
        <end position="23"/>
    </location>
</feature>
<evidence type="ECO:0000256" key="1">
    <source>
        <dbReference type="SAM" id="MobiDB-lite"/>
    </source>
</evidence>
<evidence type="ECO:0000313" key="2">
    <source>
        <dbReference type="EMBL" id="ANB16719.1"/>
    </source>
</evidence>
<organism evidence="2 3">
    <name type="scientific">Dokdonella koreensis DS-123</name>
    <dbReference type="NCBI Taxonomy" id="1300342"/>
    <lineage>
        <taxon>Bacteria</taxon>
        <taxon>Pseudomonadati</taxon>
        <taxon>Pseudomonadota</taxon>
        <taxon>Gammaproteobacteria</taxon>
        <taxon>Lysobacterales</taxon>
        <taxon>Rhodanobacteraceae</taxon>
        <taxon>Dokdonella</taxon>
    </lineage>
</organism>
<protein>
    <submittedName>
        <fullName evidence="2">Uncharacterized protein</fullName>
    </submittedName>
</protein>
<reference evidence="2 3" key="1">
    <citation type="submission" date="2016-04" db="EMBL/GenBank/DDBJ databases">
        <title>Complete genome sequence of Dokdonella koreensis DS-123T.</title>
        <authorList>
            <person name="Kim J.F."/>
            <person name="Lee H."/>
            <person name="Kwak M.-J."/>
        </authorList>
    </citation>
    <scope>NUCLEOTIDE SEQUENCE [LARGE SCALE GENOMIC DNA]</scope>
    <source>
        <strain evidence="2 3">DS-123</strain>
    </source>
</reference>
<dbReference type="KEGG" id="dko:I596_683"/>
<feature type="region of interest" description="Disordered" evidence="1">
    <location>
        <begin position="1"/>
        <end position="116"/>
    </location>
</feature>
<feature type="compositionally biased region" description="Basic and acidic residues" evidence="1">
    <location>
        <begin position="89"/>
        <end position="102"/>
    </location>
</feature>
<proteinExistence type="predicted"/>
<dbReference type="EMBL" id="CP015249">
    <property type="protein sequence ID" value="ANB16719.1"/>
    <property type="molecule type" value="Genomic_DNA"/>
</dbReference>
<dbReference type="STRING" id="1300342.I596_683"/>
<gene>
    <name evidence="2" type="ORF">I596_683</name>
</gene>
<dbReference type="Proteomes" id="UP000076830">
    <property type="component" value="Chromosome"/>
</dbReference>
<accession>A0A167GM43</accession>
<sequence>MPGQPGQVDRRRQHQPERQRSTEQRTAAHGRQQRDRQQAAQQPDHQDAAANGISHGRENRRDGPRRHGAGGADRRTGRRGPGGPGRQRKWGEQHGETLREDTPTGASSLAPARLSA</sequence>
<dbReference type="AlphaFoldDB" id="A0A167GM43"/>
<evidence type="ECO:0000313" key="3">
    <source>
        <dbReference type="Proteomes" id="UP000076830"/>
    </source>
</evidence>
<name>A0A167GM43_9GAMM</name>
<keyword evidence="3" id="KW-1185">Reference proteome</keyword>